<keyword evidence="9 10" id="KW-0456">Lyase</keyword>
<dbReference type="PANTHER" id="PTHR12743:SF8">
    <property type="entry name" value="PROTEIN HRI1"/>
    <property type="match status" value="1"/>
</dbReference>
<dbReference type="Proteomes" id="UP000019335">
    <property type="component" value="Chromosome 1"/>
</dbReference>
<dbReference type="AlphaFoldDB" id="W7TSP8"/>
<dbReference type="GO" id="GO:0004408">
    <property type="term" value="F:holocytochrome-c synthase activity"/>
    <property type="evidence" value="ECO:0007669"/>
    <property type="project" value="UniProtKB-EC"/>
</dbReference>
<keyword evidence="5 10" id="KW-0999">Mitochondrion inner membrane</keyword>
<dbReference type="OrthoDB" id="4243at2759"/>
<comment type="function">
    <text evidence="10">Lyase that catalyzes the covalent linking of the heme group to the cytochrome C apoprotein to produce the mature functional cytochrome.</text>
</comment>
<evidence type="ECO:0000256" key="4">
    <source>
        <dbReference type="ARBA" id="ARBA00022723"/>
    </source>
</evidence>
<evidence type="ECO:0000256" key="6">
    <source>
        <dbReference type="ARBA" id="ARBA00023004"/>
    </source>
</evidence>
<dbReference type="EC" id="4.4.1.17" evidence="10"/>
<evidence type="ECO:0000256" key="10">
    <source>
        <dbReference type="RuleBase" id="RU363130"/>
    </source>
</evidence>
<keyword evidence="3 10" id="KW-0349">Heme</keyword>
<evidence type="ECO:0000256" key="1">
    <source>
        <dbReference type="ARBA" id="ARBA00004273"/>
    </source>
</evidence>
<keyword evidence="8 10" id="KW-0472">Membrane</keyword>
<accession>W7TSP8</accession>
<reference evidence="12 13" key="1">
    <citation type="journal article" date="2014" name="Mol. Plant">
        <title>Chromosome Scale Genome Assembly and Transcriptome Profiling of Nannochloropsis gaditana in Nitrogen Depletion.</title>
        <authorList>
            <person name="Corteggiani Carpinelli E."/>
            <person name="Telatin A."/>
            <person name="Vitulo N."/>
            <person name="Forcato C."/>
            <person name="D'Angelo M."/>
            <person name="Schiavon R."/>
            <person name="Vezzi A."/>
            <person name="Giacometti G.M."/>
            <person name="Morosinotto T."/>
            <person name="Valle G."/>
        </authorList>
    </citation>
    <scope>NUCLEOTIDE SEQUENCE [LARGE SCALE GENOMIC DNA]</scope>
    <source>
        <strain evidence="12 13">B-31</strain>
    </source>
</reference>
<keyword evidence="4 10" id="KW-0479">Metal-binding</keyword>
<keyword evidence="13" id="KW-1185">Reference proteome</keyword>
<keyword evidence="7 10" id="KW-0496">Mitochondrion</keyword>
<evidence type="ECO:0000256" key="7">
    <source>
        <dbReference type="ARBA" id="ARBA00023128"/>
    </source>
</evidence>
<comment type="subcellular location">
    <subcellularLocation>
        <location evidence="1 10">Mitochondrion inner membrane</location>
    </subcellularLocation>
</comment>
<evidence type="ECO:0000256" key="3">
    <source>
        <dbReference type="ARBA" id="ARBA00022617"/>
    </source>
</evidence>
<evidence type="ECO:0000313" key="13">
    <source>
        <dbReference type="Proteomes" id="UP000019335"/>
    </source>
</evidence>
<evidence type="ECO:0000256" key="2">
    <source>
        <dbReference type="ARBA" id="ARBA00007255"/>
    </source>
</evidence>
<dbReference type="GO" id="GO:0005743">
    <property type="term" value="C:mitochondrial inner membrane"/>
    <property type="evidence" value="ECO:0007669"/>
    <property type="project" value="UniProtKB-SubCell"/>
</dbReference>
<dbReference type="InterPro" id="IPR000511">
    <property type="entry name" value="Holocyt_c/c1_synthase"/>
</dbReference>
<dbReference type="PANTHER" id="PTHR12743">
    <property type="entry name" value="CYTOCHROME C1 HEME LYASE"/>
    <property type="match status" value="1"/>
</dbReference>
<comment type="caution">
    <text evidence="12">The sequence shown here is derived from an EMBL/GenBank/DDBJ whole genome shotgun (WGS) entry which is preliminary data.</text>
</comment>
<name>W7TSP8_9STRA</name>
<evidence type="ECO:0000256" key="11">
    <source>
        <dbReference type="SAM" id="MobiDB-lite"/>
    </source>
</evidence>
<organism evidence="12 13">
    <name type="scientific">Nannochloropsis gaditana</name>
    <dbReference type="NCBI Taxonomy" id="72520"/>
    <lineage>
        <taxon>Eukaryota</taxon>
        <taxon>Sar</taxon>
        <taxon>Stramenopiles</taxon>
        <taxon>Ochrophyta</taxon>
        <taxon>Eustigmatophyceae</taxon>
        <taxon>Eustigmatales</taxon>
        <taxon>Monodopsidaceae</taxon>
        <taxon>Nannochloropsis</taxon>
    </lineage>
</organism>
<gene>
    <name evidence="12" type="ORF">Naga_100003g9</name>
</gene>
<dbReference type="PROSITE" id="PS00821">
    <property type="entry name" value="CYTO_HEME_LYASE_1"/>
    <property type="match status" value="1"/>
</dbReference>
<evidence type="ECO:0000256" key="5">
    <source>
        <dbReference type="ARBA" id="ARBA00022792"/>
    </source>
</evidence>
<proteinExistence type="inferred from homology"/>
<dbReference type="EMBL" id="AZIL01000038">
    <property type="protein sequence ID" value="EWM30250.1"/>
    <property type="molecule type" value="Genomic_DNA"/>
</dbReference>
<sequence length="432" mass="46539">MGNTHGGKGASGSTEAPFPDRGDLGASSAGTGCPVKSRNKSPISESPLPPPSDSSGCPVKSKAGSEGLTVYNVYAQPIDPTNQMPANANNKPAPGQITPLSTDRVVSRIPKGGTEAETWTYPSPQMFWNALVRKGKAEGANEEDMDVVVAIHNNMNENTWRKVLEWEALNSSSPLQMDPAHSDEANTPRLSRFLGRPDELSPKAWFKSLFGHPLPFDRHDWVIQRQDGTEVRYVIDYYHDDAAAKENQVPKDLVDANSVKSISVDVRPALDSVHAFVDRGMRMPINLVAGSTHFQPLPFFWTGGKDPAVGGLGRVGPGVAPFKHMANVGGVEKEGSNKAMELSAISRQVHDSCAENFAAMQACTDEASCARAAVKLSYCMGGLLCKKEAAAFDEAVGALGQMDEHDEAVEAAFARMQRCLDDFEAEAQKSRK</sequence>
<feature type="compositionally biased region" description="Gly residues" evidence="11">
    <location>
        <begin position="1"/>
        <end position="10"/>
    </location>
</feature>
<keyword evidence="6 10" id="KW-0408">Iron</keyword>
<comment type="similarity">
    <text evidence="2 10">Belongs to the cytochrome c-type heme lyase family.</text>
</comment>
<protein>
    <recommendedName>
        <fullName evidence="10">Holocytochrome c-type synthase</fullName>
        <ecNumber evidence="10">4.4.1.17</ecNumber>
    </recommendedName>
</protein>
<evidence type="ECO:0000313" key="12">
    <source>
        <dbReference type="EMBL" id="EWM30250.1"/>
    </source>
</evidence>
<feature type="region of interest" description="Disordered" evidence="11">
    <location>
        <begin position="1"/>
        <end position="62"/>
    </location>
</feature>
<dbReference type="GO" id="GO:0046872">
    <property type="term" value="F:metal ion binding"/>
    <property type="evidence" value="ECO:0007669"/>
    <property type="project" value="UniProtKB-KW"/>
</dbReference>
<dbReference type="Pfam" id="PF01265">
    <property type="entry name" value="Cyto_heme_lyase"/>
    <property type="match status" value="1"/>
</dbReference>
<evidence type="ECO:0000256" key="9">
    <source>
        <dbReference type="ARBA" id="ARBA00023239"/>
    </source>
</evidence>
<dbReference type="PROSITE" id="PS00822">
    <property type="entry name" value="CYTO_HEME_LYASE_2"/>
    <property type="match status" value="1"/>
</dbReference>
<evidence type="ECO:0000256" key="8">
    <source>
        <dbReference type="ARBA" id="ARBA00023136"/>
    </source>
</evidence>
<comment type="catalytic activity">
    <reaction evidence="10">
        <text>holo-[cytochrome c] = apo-[cytochrome c] + heme b</text>
        <dbReference type="Rhea" id="RHEA:22648"/>
        <dbReference type="Rhea" id="RHEA-COMP:10725"/>
        <dbReference type="Rhea" id="RHEA-COMP:10726"/>
        <dbReference type="ChEBI" id="CHEBI:29950"/>
        <dbReference type="ChEBI" id="CHEBI:60344"/>
        <dbReference type="ChEBI" id="CHEBI:83739"/>
        <dbReference type="EC" id="4.4.1.17"/>
    </reaction>
</comment>